<dbReference type="OrthoDB" id="9814487at2"/>
<sequence length="138" mass="16314">MKLARRNNWPFVPSFFDSDVYNDFYNGNEFSPAVNIHEDEKNYEVELAVPGMKKDDFKVNVDDDVLTISAEHKDEKSEKEKNYTRKEFSYSSFQRSFKLPEQRVNVEKIEAKYNDGILRLTLPKMIPDQPKQRLIEIS</sequence>
<organism evidence="4 5">
    <name type="scientific">Salibacter halophilus</name>
    <dbReference type="NCBI Taxonomy" id="1803916"/>
    <lineage>
        <taxon>Bacteria</taxon>
        <taxon>Pseudomonadati</taxon>
        <taxon>Bacteroidota</taxon>
        <taxon>Flavobacteriia</taxon>
        <taxon>Flavobacteriales</taxon>
        <taxon>Salibacteraceae</taxon>
        <taxon>Salibacter</taxon>
    </lineage>
</organism>
<evidence type="ECO:0000256" key="1">
    <source>
        <dbReference type="PROSITE-ProRule" id="PRU00285"/>
    </source>
</evidence>
<proteinExistence type="inferred from homology"/>
<evidence type="ECO:0000256" key="2">
    <source>
        <dbReference type="RuleBase" id="RU003616"/>
    </source>
</evidence>
<evidence type="ECO:0000313" key="4">
    <source>
        <dbReference type="EMBL" id="KAB1065264.1"/>
    </source>
</evidence>
<dbReference type="Proteomes" id="UP000435357">
    <property type="component" value="Unassembled WGS sequence"/>
</dbReference>
<dbReference type="PANTHER" id="PTHR11527">
    <property type="entry name" value="HEAT-SHOCK PROTEIN 20 FAMILY MEMBER"/>
    <property type="match status" value="1"/>
</dbReference>
<protein>
    <submittedName>
        <fullName evidence="4">Hsp20/alpha crystallin family protein</fullName>
    </submittedName>
</protein>
<dbReference type="AlphaFoldDB" id="A0A6N6M907"/>
<dbReference type="Gene3D" id="2.60.40.790">
    <property type="match status" value="1"/>
</dbReference>
<accession>A0A6N6M907</accession>
<dbReference type="InterPro" id="IPR002068">
    <property type="entry name" value="A-crystallin/Hsp20_dom"/>
</dbReference>
<comment type="caution">
    <text evidence="4">The sequence shown here is derived from an EMBL/GenBank/DDBJ whole genome shotgun (WGS) entry which is preliminary data.</text>
</comment>
<evidence type="ECO:0000313" key="5">
    <source>
        <dbReference type="Proteomes" id="UP000435357"/>
    </source>
</evidence>
<dbReference type="PROSITE" id="PS01031">
    <property type="entry name" value="SHSP"/>
    <property type="match status" value="1"/>
</dbReference>
<reference evidence="4 5" key="1">
    <citation type="submission" date="2019-09" db="EMBL/GenBank/DDBJ databases">
        <title>Genomes of Cryomorphaceae.</title>
        <authorList>
            <person name="Bowman J.P."/>
        </authorList>
    </citation>
    <scope>NUCLEOTIDE SEQUENCE [LARGE SCALE GENOMIC DNA]</scope>
    <source>
        <strain evidence="4 5">KCTC 52047</strain>
    </source>
</reference>
<dbReference type="EMBL" id="WACR01000003">
    <property type="protein sequence ID" value="KAB1065264.1"/>
    <property type="molecule type" value="Genomic_DNA"/>
</dbReference>
<feature type="domain" description="SHSP" evidence="3">
    <location>
        <begin position="25"/>
        <end position="138"/>
    </location>
</feature>
<dbReference type="InterPro" id="IPR031107">
    <property type="entry name" value="Small_HSP"/>
</dbReference>
<dbReference type="SUPFAM" id="SSF49764">
    <property type="entry name" value="HSP20-like chaperones"/>
    <property type="match status" value="1"/>
</dbReference>
<dbReference type="Pfam" id="PF00011">
    <property type="entry name" value="HSP20"/>
    <property type="match status" value="1"/>
</dbReference>
<gene>
    <name evidence="4" type="ORF">F3059_04735</name>
</gene>
<comment type="similarity">
    <text evidence="1 2">Belongs to the small heat shock protein (HSP20) family.</text>
</comment>
<evidence type="ECO:0000259" key="3">
    <source>
        <dbReference type="PROSITE" id="PS01031"/>
    </source>
</evidence>
<dbReference type="RefSeq" id="WP_151166975.1">
    <property type="nucleotide sequence ID" value="NZ_WACR01000003.1"/>
</dbReference>
<name>A0A6N6M907_9FLAO</name>
<dbReference type="InterPro" id="IPR008978">
    <property type="entry name" value="HSP20-like_chaperone"/>
</dbReference>
<dbReference type="CDD" id="cd06464">
    <property type="entry name" value="ACD_sHsps-like"/>
    <property type="match status" value="1"/>
</dbReference>
<keyword evidence="5" id="KW-1185">Reference proteome</keyword>